<sequence>MEQQNSLTVFMKNMESIGRGAITFSNGIGNVVTKIESFMNNNSEAIDSFIKNFATYAIYIVENSEKILTFIDDIEKLDDLIDENLLELPPVDAIEVIVNLYEQGIFVKRRVKLL</sequence>
<proteinExistence type="predicted"/>
<dbReference type="RefSeq" id="WP_093880082.1">
    <property type="nucleotide sequence ID" value="NZ_FOCD01000001.1"/>
</dbReference>
<dbReference type="EMBL" id="FOCD01000001">
    <property type="protein sequence ID" value="SEM87197.1"/>
    <property type="molecule type" value="Genomic_DNA"/>
</dbReference>
<reference evidence="1 2" key="1">
    <citation type="submission" date="2016-10" db="EMBL/GenBank/DDBJ databases">
        <authorList>
            <person name="Varghese N."/>
            <person name="Submissions S."/>
        </authorList>
    </citation>
    <scope>NUCLEOTIDE SEQUENCE [LARGE SCALE GENOMIC DNA]</scope>
    <source>
        <strain evidence="1 2">DSM 21619</strain>
    </source>
</reference>
<organism evidence="1 2">
    <name type="scientific">Terribacillus saccharophilus</name>
    <dbReference type="NCBI Taxonomy" id="361277"/>
    <lineage>
        <taxon>Bacteria</taxon>
        <taxon>Bacillati</taxon>
        <taxon>Bacillota</taxon>
        <taxon>Bacilli</taxon>
        <taxon>Bacillales</taxon>
        <taxon>Bacillaceae</taxon>
        <taxon>Terribacillus</taxon>
    </lineage>
</organism>
<name>A0AAX2EDQ0_9BACI</name>
<accession>A0AAX2EDQ0</accession>
<evidence type="ECO:0000313" key="2">
    <source>
        <dbReference type="Proteomes" id="UP000199735"/>
    </source>
</evidence>
<comment type="caution">
    <text evidence="1">The sequence shown here is derived from an EMBL/GenBank/DDBJ whole genome shotgun (WGS) entry which is preliminary data.</text>
</comment>
<protein>
    <submittedName>
        <fullName evidence="1">Uncharacterized protein</fullName>
    </submittedName>
</protein>
<gene>
    <name evidence="1" type="ORF">SAMN04489762_1262</name>
</gene>
<dbReference type="Proteomes" id="UP000199735">
    <property type="component" value="Unassembled WGS sequence"/>
</dbReference>
<evidence type="ECO:0000313" key="1">
    <source>
        <dbReference type="EMBL" id="SEM87197.1"/>
    </source>
</evidence>
<dbReference type="AlphaFoldDB" id="A0AAX2EDQ0"/>